<reference evidence="4" key="1">
    <citation type="submission" date="2022-05" db="EMBL/GenBank/DDBJ databases">
        <title>Schlegelella sp. nov., isolated from mangrove soil.</title>
        <authorList>
            <person name="Liu Y."/>
            <person name="Ge X."/>
            <person name="Liu W."/>
        </authorList>
    </citation>
    <scope>NUCLEOTIDE SEQUENCE</scope>
    <source>
        <strain evidence="4">S2-27</strain>
    </source>
</reference>
<sequence length="238" mass="25713">MTEPIPAMHGLSSVLESEHIPLPYRFRPAQAGDTRRPLLVLLHGVGGDESSLAPLIERLPADLHVALPRGPLAGPQGGHAWYTVQVSEDGARANTLEAEAARVQVLHFIDALRQAHPFDPRQVYVAGFSQGAVISASVGLTRPDKVAAIGVLCGRILSQVKWQLAPDHQLCHLQAFLAHGGADGVIPSDYAVDAMHTMAEHRVQLLYRDYPGGHEISAPMADDFAQWVAQRAVLAYAR</sequence>
<accession>A0ABT0YLU9</accession>
<dbReference type="RefSeq" id="WP_251777898.1">
    <property type="nucleotide sequence ID" value="NZ_JAMKFE010000004.1"/>
</dbReference>
<comment type="caution">
    <text evidence="4">The sequence shown here is derived from an EMBL/GenBank/DDBJ whole genome shotgun (WGS) entry which is preliminary data.</text>
</comment>
<dbReference type="PANTHER" id="PTHR10655">
    <property type="entry name" value="LYSOPHOSPHOLIPASE-RELATED"/>
    <property type="match status" value="1"/>
</dbReference>
<evidence type="ECO:0000256" key="2">
    <source>
        <dbReference type="ARBA" id="ARBA00022801"/>
    </source>
</evidence>
<dbReference type="Gene3D" id="3.40.50.1820">
    <property type="entry name" value="alpha/beta hydrolase"/>
    <property type="match status" value="1"/>
</dbReference>
<dbReference type="InterPro" id="IPR003140">
    <property type="entry name" value="PLipase/COase/thioEstase"/>
</dbReference>
<protein>
    <submittedName>
        <fullName evidence="4">Phospholipase</fullName>
    </submittedName>
</protein>
<proteinExistence type="inferred from homology"/>
<dbReference type="EMBL" id="JAMKFE010000004">
    <property type="protein sequence ID" value="MCM5679700.1"/>
    <property type="molecule type" value="Genomic_DNA"/>
</dbReference>
<evidence type="ECO:0000313" key="4">
    <source>
        <dbReference type="EMBL" id="MCM5679700.1"/>
    </source>
</evidence>
<dbReference type="Proteomes" id="UP001165541">
    <property type="component" value="Unassembled WGS sequence"/>
</dbReference>
<dbReference type="InterPro" id="IPR050565">
    <property type="entry name" value="LYPA1-2/EST-like"/>
</dbReference>
<evidence type="ECO:0000256" key="1">
    <source>
        <dbReference type="ARBA" id="ARBA00006499"/>
    </source>
</evidence>
<organism evidence="4 5">
    <name type="scientific">Caldimonas mangrovi</name>
    <dbReference type="NCBI Taxonomy" id="2944811"/>
    <lineage>
        <taxon>Bacteria</taxon>
        <taxon>Pseudomonadati</taxon>
        <taxon>Pseudomonadota</taxon>
        <taxon>Betaproteobacteria</taxon>
        <taxon>Burkholderiales</taxon>
        <taxon>Sphaerotilaceae</taxon>
        <taxon>Caldimonas</taxon>
    </lineage>
</organism>
<keyword evidence="2" id="KW-0378">Hydrolase</keyword>
<gene>
    <name evidence="4" type="ORF">M8A51_09150</name>
</gene>
<name>A0ABT0YLU9_9BURK</name>
<keyword evidence="5" id="KW-1185">Reference proteome</keyword>
<evidence type="ECO:0000259" key="3">
    <source>
        <dbReference type="Pfam" id="PF02230"/>
    </source>
</evidence>
<comment type="similarity">
    <text evidence="1">Belongs to the AB hydrolase superfamily. AB hydrolase 2 family.</text>
</comment>
<dbReference type="SUPFAM" id="SSF53474">
    <property type="entry name" value="alpha/beta-Hydrolases"/>
    <property type="match status" value="1"/>
</dbReference>
<evidence type="ECO:0000313" key="5">
    <source>
        <dbReference type="Proteomes" id="UP001165541"/>
    </source>
</evidence>
<feature type="domain" description="Phospholipase/carboxylesterase/thioesterase" evidence="3">
    <location>
        <begin position="32"/>
        <end position="222"/>
    </location>
</feature>
<dbReference type="PANTHER" id="PTHR10655:SF17">
    <property type="entry name" value="LYSOPHOSPHOLIPASE-LIKE PROTEIN 1"/>
    <property type="match status" value="1"/>
</dbReference>
<dbReference type="InterPro" id="IPR029058">
    <property type="entry name" value="AB_hydrolase_fold"/>
</dbReference>
<dbReference type="Pfam" id="PF02230">
    <property type="entry name" value="Abhydrolase_2"/>
    <property type="match status" value="1"/>
</dbReference>